<sequence length="398" mass="45108">MSATFRYGLPLVFAAVLVLGWLDAAFFWALTQVQGFENKRAAEVPTVQLDHLDPLPQQTEAYFNDHFPWKGLFQRFNGRLQAVTNGRSPLPDYVVLGTDDWLYKGGLQLDIYRGKRRFSPAELSQVVKTLQARRDSVAARGGHYYLAVAPLKHHIYPAFLPDHVRPLNQEYAVRQLYAALASAGVKTIDLHTPLQAYATAHPPQRLDHGKLEATVHNLYYRTDHHWTVRAGLLAATVIGDALRADGLPLAPLDTSGFRFHSEATAGMTLAKLAGLDRQAQDHFQSLQFNWQTEEVARPDLKVPPGFPYPTSYVRQFQQSDPHLREALPSLFVNRESFGENIMRPLSEQAGSAFFLFDEWKHELNLPDYTREGGTIYLQLIWEGFLFNLLALPEEDGKW</sequence>
<accession>A0A923PL62</accession>
<dbReference type="GO" id="GO:0016740">
    <property type="term" value="F:transferase activity"/>
    <property type="evidence" value="ECO:0007669"/>
    <property type="project" value="UniProtKB-KW"/>
</dbReference>
<evidence type="ECO:0000256" key="2">
    <source>
        <dbReference type="ARBA" id="ARBA00005182"/>
    </source>
</evidence>
<dbReference type="Pfam" id="PF16822">
    <property type="entry name" value="ALGX"/>
    <property type="match status" value="1"/>
</dbReference>
<gene>
    <name evidence="8" type="ORF">H9S92_18035</name>
</gene>
<dbReference type="InterPro" id="IPR031811">
    <property type="entry name" value="ALGX/ALGJ_SGNH-like"/>
</dbReference>
<evidence type="ECO:0000256" key="6">
    <source>
        <dbReference type="ARBA" id="ARBA00022841"/>
    </source>
</evidence>
<dbReference type="GO" id="GO:0042597">
    <property type="term" value="C:periplasmic space"/>
    <property type="evidence" value="ECO:0007669"/>
    <property type="project" value="UniProtKB-SubCell"/>
</dbReference>
<reference evidence="8" key="1">
    <citation type="submission" date="2020-08" db="EMBL/GenBank/DDBJ databases">
        <title>Lewinella bacteria from marine environments.</title>
        <authorList>
            <person name="Zhong Y."/>
        </authorList>
    </citation>
    <scope>NUCLEOTIDE SEQUENCE</scope>
    <source>
        <strain evidence="8">KCTC 42187</strain>
    </source>
</reference>
<comment type="caution">
    <text evidence="8">The sequence shown here is derived from an EMBL/GenBank/DDBJ whole genome shotgun (WGS) entry which is preliminary data.</text>
</comment>
<comment type="pathway">
    <text evidence="2">Glycan biosynthesis; alginate biosynthesis.</text>
</comment>
<evidence type="ECO:0000256" key="3">
    <source>
        <dbReference type="ARBA" id="ARBA00022679"/>
    </source>
</evidence>
<keyword evidence="5" id="KW-0574">Periplasm</keyword>
<feature type="domain" description="AlgX/AlgJ SGNH hydrolase-like" evidence="7">
    <location>
        <begin position="94"/>
        <end position="280"/>
    </location>
</feature>
<dbReference type="Proteomes" id="UP000650081">
    <property type="component" value="Unassembled WGS sequence"/>
</dbReference>
<dbReference type="EMBL" id="JACSIT010000148">
    <property type="protein sequence ID" value="MBC6996075.1"/>
    <property type="molecule type" value="Genomic_DNA"/>
</dbReference>
<organism evidence="8 9">
    <name type="scientific">Neolewinella lacunae</name>
    <dbReference type="NCBI Taxonomy" id="1517758"/>
    <lineage>
        <taxon>Bacteria</taxon>
        <taxon>Pseudomonadati</taxon>
        <taxon>Bacteroidota</taxon>
        <taxon>Saprospiria</taxon>
        <taxon>Saprospirales</taxon>
        <taxon>Lewinellaceae</taxon>
        <taxon>Neolewinella</taxon>
    </lineage>
</organism>
<evidence type="ECO:0000256" key="1">
    <source>
        <dbReference type="ARBA" id="ARBA00004418"/>
    </source>
</evidence>
<keyword evidence="3" id="KW-0808">Transferase</keyword>
<keyword evidence="4" id="KW-0732">Signal</keyword>
<evidence type="ECO:0000256" key="5">
    <source>
        <dbReference type="ARBA" id="ARBA00022764"/>
    </source>
</evidence>
<name>A0A923PL62_9BACT</name>
<dbReference type="AlphaFoldDB" id="A0A923PL62"/>
<dbReference type="RefSeq" id="WP_187468094.1">
    <property type="nucleotide sequence ID" value="NZ_JACSIT010000148.1"/>
</dbReference>
<proteinExistence type="predicted"/>
<evidence type="ECO:0000259" key="7">
    <source>
        <dbReference type="Pfam" id="PF16822"/>
    </source>
</evidence>
<dbReference type="GO" id="GO:0042121">
    <property type="term" value="P:alginic acid biosynthetic process"/>
    <property type="evidence" value="ECO:0007669"/>
    <property type="project" value="UniProtKB-KW"/>
</dbReference>
<comment type="subcellular location">
    <subcellularLocation>
        <location evidence="1">Periplasm</location>
    </subcellularLocation>
</comment>
<keyword evidence="6" id="KW-0016">Alginate biosynthesis</keyword>
<protein>
    <recommendedName>
        <fullName evidence="7">AlgX/AlgJ SGNH hydrolase-like domain-containing protein</fullName>
    </recommendedName>
</protein>
<keyword evidence="9" id="KW-1185">Reference proteome</keyword>
<evidence type="ECO:0000313" key="9">
    <source>
        <dbReference type="Proteomes" id="UP000650081"/>
    </source>
</evidence>
<evidence type="ECO:0000256" key="4">
    <source>
        <dbReference type="ARBA" id="ARBA00022729"/>
    </source>
</evidence>
<evidence type="ECO:0000313" key="8">
    <source>
        <dbReference type="EMBL" id="MBC6996075.1"/>
    </source>
</evidence>